<dbReference type="NCBIfam" id="NF002969">
    <property type="entry name" value="PRK03643.1"/>
    <property type="match status" value="1"/>
</dbReference>
<proteinExistence type="predicted"/>
<dbReference type="EMBL" id="MJMI01000103">
    <property type="protein sequence ID" value="OLQ89778.1"/>
    <property type="molecule type" value="Genomic_DNA"/>
</dbReference>
<dbReference type="SUPFAM" id="SSF48179">
    <property type="entry name" value="6-phosphogluconate dehydrogenase C-terminal domain-like"/>
    <property type="match status" value="1"/>
</dbReference>
<accession>A0ABX3FCU8</accession>
<dbReference type="Pfam" id="PF01232">
    <property type="entry name" value="Mannitol_dh"/>
    <property type="match status" value="1"/>
</dbReference>
<evidence type="ECO:0000256" key="1">
    <source>
        <dbReference type="ARBA" id="ARBA00023002"/>
    </source>
</evidence>
<dbReference type="InterPro" id="IPR013328">
    <property type="entry name" value="6PGD_dom2"/>
</dbReference>
<evidence type="ECO:0000313" key="5">
    <source>
        <dbReference type="EMBL" id="OLQ89778.1"/>
    </source>
</evidence>
<feature type="domain" description="Mannitol dehydrogenase C-terminal" evidence="4">
    <location>
        <begin position="272"/>
        <end position="465"/>
    </location>
</feature>
<gene>
    <name evidence="5" type="ORF">BIY21_14685</name>
</gene>
<name>A0ABX3FCU8_9VIBR</name>
<dbReference type="RefSeq" id="WP_075650214.1">
    <property type="nucleotide sequence ID" value="NZ_AP019658.1"/>
</dbReference>
<comment type="caution">
    <text evidence="5">The sequence shown here is derived from an EMBL/GenBank/DDBJ whole genome shotgun (WGS) entry which is preliminary data.</text>
</comment>
<reference evidence="5 6" key="1">
    <citation type="submission" date="2016-09" db="EMBL/GenBank/DDBJ databases">
        <title>Genomic Taxonomy of the Vibrionaceae.</title>
        <authorList>
            <person name="Gonzalez-Castillo A."/>
            <person name="Gomez-Gil B."/>
            <person name="Enciso-Ibarra K."/>
        </authorList>
    </citation>
    <scope>NUCLEOTIDE SEQUENCE [LARGE SCALE GENOMIC DNA]</scope>
    <source>
        <strain evidence="5 6">CAIM 1731</strain>
    </source>
</reference>
<evidence type="ECO:0000256" key="2">
    <source>
        <dbReference type="ARBA" id="ARBA00023027"/>
    </source>
</evidence>
<evidence type="ECO:0000259" key="4">
    <source>
        <dbReference type="Pfam" id="PF08125"/>
    </source>
</evidence>
<dbReference type="PANTHER" id="PTHR30524">
    <property type="entry name" value="MANNITOL-1-PHOSPHATE 5-DEHYDROGENASE"/>
    <property type="match status" value="1"/>
</dbReference>
<dbReference type="PANTHER" id="PTHR30524:SF0">
    <property type="entry name" value="ALTRONATE OXIDOREDUCTASE-RELATED"/>
    <property type="match status" value="1"/>
</dbReference>
<dbReference type="Gene3D" id="3.40.50.720">
    <property type="entry name" value="NAD(P)-binding Rossmann-like Domain"/>
    <property type="match status" value="1"/>
</dbReference>
<dbReference type="Proteomes" id="UP000186206">
    <property type="component" value="Unassembled WGS sequence"/>
</dbReference>
<sequence length="477" mass="54245">MEQLNRDISTQAYRPEKVIQFGEGNFLRAFVDWQIDLLNEHTDFNAGITIVRPIDAGHPKLDVQGGVFTALIRGLNEQGESVSLPRVVTSVNRELLAYGEYDQVLAIAENSELEWVVSNTTEAGIYFDENDEFATRPPKSFPAKLTQFLYHRYQHFNGANDKGLIVLPCELIDANGEKLKEIVLKYAQVWQLENDFSTWIENSNVFCSTLVDRIVTGYPRDEINAIETELGYRDDFLVAAEYFYLFVIQGPKWLKQKLKLEQCPLNIEIVDDIKPYKERKVGILNGAHTAMVPVAYLAGIDTVKDAMQDAEISAFVDRLLNDEVIPSLTMDSEDLKQFKQSVLARFSNPFITHYLTSIALNSLTKFKTRLLPQLITYSRENGIAPKHLSFSLAALYCFYLGKRGEEDIPLSDDQHLLEAFGAWRQTMTDHSDNVAQFLAMAHHWDIDLNELPELTQTVATYVNAIQTLGMKQAMKQL</sequence>
<organism evidence="5 6">
    <name type="scientific">Vibrio ponticus</name>
    <dbReference type="NCBI Taxonomy" id="265668"/>
    <lineage>
        <taxon>Bacteria</taxon>
        <taxon>Pseudomonadati</taxon>
        <taxon>Pseudomonadota</taxon>
        <taxon>Gammaproteobacteria</taxon>
        <taxon>Vibrionales</taxon>
        <taxon>Vibrionaceae</taxon>
        <taxon>Vibrio</taxon>
    </lineage>
</organism>
<feature type="domain" description="Mannitol dehydrogenase N-terminal" evidence="3">
    <location>
        <begin position="17"/>
        <end position="261"/>
    </location>
</feature>
<dbReference type="InterPro" id="IPR013118">
    <property type="entry name" value="Mannitol_DH_C"/>
</dbReference>
<dbReference type="SUPFAM" id="SSF51735">
    <property type="entry name" value="NAD(P)-binding Rossmann-fold domains"/>
    <property type="match status" value="1"/>
</dbReference>
<keyword evidence="2" id="KW-0520">NAD</keyword>
<dbReference type="Pfam" id="PF08125">
    <property type="entry name" value="Mannitol_dh_C"/>
    <property type="match status" value="1"/>
</dbReference>
<protein>
    <submittedName>
        <fullName evidence="5">Altronate oxidoreductase</fullName>
    </submittedName>
</protein>
<dbReference type="Gene3D" id="1.10.1040.10">
    <property type="entry name" value="N-(1-d-carboxylethyl)-l-norvaline Dehydrogenase, domain 2"/>
    <property type="match status" value="1"/>
</dbReference>
<evidence type="ECO:0000259" key="3">
    <source>
        <dbReference type="Pfam" id="PF01232"/>
    </source>
</evidence>
<keyword evidence="1" id="KW-0560">Oxidoreductase</keyword>
<dbReference type="InterPro" id="IPR036291">
    <property type="entry name" value="NAD(P)-bd_dom_sf"/>
</dbReference>
<dbReference type="InterPro" id="IPR013131">
    <property type="entry name" value="Mannitol_DH_N"/>
</dbReference>
<dbReference type="InterPro" id="IPR008927">
    <property type="entry name" value="6-PGluconate_DH-like_C_sf"/>
</dbReference>
<keyword evidence="6" id="KW-1185">Reference proteome</keyword>
<evidence type="ECO:0000313" key="6">
    <source>
        <dbReference type="Proteomes" id="UP000186206"/>
    </source>
</evidence>